<reference evidence="1" key="1">
    <citation type="submission" date="2021-03" db="EMBL/GenBank/DDBJ databases">
        <title>Draft genome sequence of rust myrtle Austropuccinia psidii MF-1, a brazilian biotype.</title>
        <authorList>
            <person name="Quecine M.C."/>
            <person name="Pachon D.M.R."/>
            <person name="Bonatelli M.L."/>
            <person name="Correr F.H."/>
            <person name="Franceschini L.M."/>
            <person name="Leite T.F."/>
            <person name="Margarido G.R.A."/>
            <person name="Almeida C.A."/>
            <person name="Ferrarezi J.A."/>
            <person name="Labate C.A."/>
        </authorList>
    </citation>
    <scope>NUCLEOTIDE SEQUENCE</scope>
    <source>
        <strain evidence="1">MF-1</strain>
    </source>
</reference>
<organism evidence="1 2">
    <name type="scientific">Austropuccinia psidii MF-1</name>
    <dbReference type="NCBI Taxonomy" id="1389203"/>
    <lineage>
        <taxon>Eukaryota</taxon>
        <taxon>Fungi</taxon>
        <taxon>Dikarya</taxon>
        <taxon>Basidiomycota</taxon>
        <taxon>Pucciniomycotina</taxon>
        <taxon>Pucciniomycetes</taxon>
        <taxon>Pucciniales</taxon>
        <taxon>Sphaerophragmiaceae</taxon>
        <taxon>Austropuccinia</taxon>
    </lineage>
</organism>
<protein>
    <submittedName>
        <fullName evidence="1">Uncharacterized protein</fullName>
    </submittedName>
</protein>
<sequence length="133" mass="14208">MSKWPTHSHISGSKVTNCTIIKLEGELASELHCAHESLDVCRFQKITPANAIGFLCMSHPYAPAPTHSLGLLCMSHTCTPAPAHANATPPAPTASGFTCVTRKWLIPLDIRPSSVLPLCECATPKRTAFCSGI</sequence>
<evidence type="ECO:0000313" key="1">
    <source>
        <dbReference type="EMBL" id="MBW0507257.1"/>
    </source>
</evidence>
<dbReference type="AlphaFoldDB" id="A0A9Q3DWY5"/>
<evidence type="ECO:0000313" key="2">
    <source>
        <dbReference type="Proteomes" id="UP000765509"/>
    </source>
</evidence>
<dbReference type="Proteomes" id="UP000765509">
    <property type="component" value="Unassembled WGS sequence"/>
</dbReference>
<proteinExistence type="predicted"/>
<accession>A0A9Q3DWY5</accession>
<keyword evidence="2" id="KW-1185">Reference proteome</keyword>
<dbReference type="EMBL" id="AVOT02019593">
    <property type="protein sequence ID" value="MBW0507257.1"/>
    <property type="molecule type" value="Genomic_DNA"/>
</dbReference>
<comment type="caution">
    <text evidence="1">The sequence shown here is derived from an EMBL/GenBank/DDBJ whole genome shotgun (WGS) entry which is preliminary data.</text>
</comment>
<gene>
    <name evidence="1" type="ORF">O181_046972</name>
</gene>
<name>A0A9Q3DWY5_9BASI</name>